<dbReference type="EMBL" id="SMKU01000128">
    <property type="protein sequence ID" value="TDD82135.1"/>
    <property type="molecule type" value="Genomic_DNA"/>
</dbReference>
<evidence type="ECO:0000256" key="1">
    <source>
        <dbReference type="SAM" id="MobiDB-lite"/>
    </source>
</evidence>
<evidence type="ECO:0008006" key="4">
    <source>
        <dbReference type="Google" id="ProtNLM"/>
    </source>
</evidence>
<protein>
    <recommendedName>
        <fullName evidence="4">DUF4232 domain-containing protein</fullName>
    </recommendedName>
</protein>
<evidence type="ECO:0000313" key="3">
    <source>
        <dbReference type="Proteomes" id="UP000294513"/>
    </source>
</evidence>
<proteinExistence type="predicted"/>
<dbReference type="OrthoDB" id="5189092at2"/>
<comment type="caution">
    <text evidence="2">The sequence shown here is derived from an EMBL/GenBank/DDBJ whole genome shotgun (WGS) entry which is preliminary data.</text>
</comment>
<organism evidence="2 3">
    <name type="scientific">Actinomadura rubrisoli</name>
    <dbReference type="NCBI Taxonomy" id="2530368"/>
    <lineage>
        <taxon>Bacteria</taxon>
        <taxon>Bacillati</taxon>
        <taxon>Actinomycetota</taxon>
        <taxon>Actinomycetes</taxon>
        <taxon>Streptosporangiales</taxon>
        <taxon>Thermomonosporaceae</taxon>
        <taxon>Actinomadura</taxon>
    </lineage>
</organism>
<reference evidence="2 3" key="1">
    <citation type="submission" date="2019-03" db="EMBL/GenBank/DDBJ databases">
        <title>Draft genome sequences of novel Actinobacteria.</title>
        <authorList>
            <person name="Sahin N."/>
            <person name="Ay H."/>
            <person name="Saygin H."/>
        </authorList>
    </citation>
    <scope>NUCLEOTIDE SEQUENCE [LARGE SCALE GENOMIC DNA]</scope>
    <source>
        <strain evidence="2 3">H3C3</strain>
    </source>
</reference>
<evidence type="ECO:0000313" key="2">
    <source>
        <dbReference type="EMBL" id="TDD82135.1"/>
    </source>
</evidence>
<dbReference type="Proteomes" id="UP000294513">
    <property type="component" value="Unassembled WGS sequence"/>
</dbReference>
<gene>
    <name evidence="2" type="ORF">E1298_23235</name>
</gene>
<feature type="compositionally biased region" description="Low complexity" evidence="1">
    <location>
        <begin position="41"/>
        <end position="52"/>
    </location>
</feature>
<dbReference type="AlphaFoldDB" id="A0A4R5B9I1"/>
<sequence length="176" mass="18921">MAGILGVVGLLAWACTGDGDEDEPVRNAGAAETSAPPPTAMPTVTVTRTTTPPSEPPPEDGPCRARDLVVNLASARDTYAGPERPRFRVTVVNAGENPCTWDAGSVDVRVTSGPDRIWSSARCREGRPARRTLRRGIPYVDGVGWDRKRGCKGDPVRPGTYVAELKGAKRQVFRLR</sequence>
<accession>A0A4R5B9I1</accession>
<feature type="region of interest" description="Disordered" evidence="1">
    <location>
        <begin position="17"/>
        <end position="64"/>
    </location>
</feature>
<name>A0A4R5B9I1_9ACTN</name>
<keyword evidence="3" id="KW-1185">Reference proteome</keyword>